<dbReference type="AlphaFoldDB" id="A0A0D5A4A6"/>
<reference evidence="4" key="1">
    <citation type="submission" date="2014-06" db="EMBL/GenBank/DDBJ databases">
        <authorList>
            <person name="Berube P.M."/>
        </authorList>
    </citation>
    <scope>NUCLEOTIDE SEQUENCE</scope>
    <source>
        <strain evidence="4">P0903-H212</strain>
    </source>
</reference>
<keyword evidence="2" id="KW-0802">TPR repeat</keyword>
<dbReference type="InterPro" id="IPR019734">
    <property type="entry name" value="TPR_rpt"/>
</dbReference>
<dbReference type="CDD" id="cd02440">
    <property type="entry name" value="AdoMet_MTases"/>
    <property type="match status" value="1"/>
</dbReference>
<name>A0A0D5A4A6_PROMR</name>
<dbReference type="Gene3D" id="3.40.50.150">
    <property type="entry name" value="Vaccinia Virus protein VP39"/>
    <property type="match status" value="1"/>
</dbReference>
<keyword evidence="1" id="KW-0808">Transferase</keyword>
<evidence type="ECO:0000259" key="3">
    <source>
        <dbReference type="Pfam" id="PF13649"/>
    </source>
</evidence>
<organism evidence="4">
    <name type="scientific">Prochlorococcus marinus str. P0903-H212</name>
    <dbReference type="NCBI Taxonomy" id="1622208"/>
    <lineage>
        <taxon>Bacteria</taxon>
        <taxon>Bacillati</taxon>
        <taxon>Cyanobacteriota</taxon>
        <taxon>Cyanophyceae</taxon>
        <taxon>Synechococcales</taxon>
        <taxon>Prochlorococcaceae</taxon>
        <taxon>Prochlorococcus</taxon>
    </lineage>
</organism>
<dbReference type="GO" id="GO:0003746">
    <property type="term" value="F:translation elongation factor activity"/>
    <property type="evidence" value="ECO:0007669"/>
    <property type="project" value="UniProtKB-KW"/>
</dbReference>
<dbReference type="InterPro" id="IPR011990">
    <property type="entry name" value="TPR-like_helical_dom_sf"/>
</dbReference>
<dbReference type="InterPro" id="IPR041698">
    <property type="entry name" value="Methyltransf_25"/>
</dbReference>
<accession>A0A0D5A4A6</accession>
<dbReference type="Pfam" id="PF13181">
    <property type="entry name" value="TPR_8"/>
    <property type="match status" value="1"/>
</dbReference>
<sequence length="660" mass="76381">MGGSSQEGEGKKKVTEVKIFDVPFNLEDIKENIIITTNALSKPSKEQLINQAFKFHSRGNISEAAKYYQDFINQGFNDHRVFSNYGVILRDLGKLKEAELTQLKAIEINPDFADAHLNLGNILRDLGKLQESFASYLRVIKINPTYPNIYCFITEFLRDSDPSQLDKSDLKKILLLLLERNDVPHKELNRVFNFIYSNEIISNLKKSNSDLSVIEILVNNKVIINALKKITFKDIRLEKLLTNIRKYICERITENKEEIGYSQLQFIIALGEQCFLNEYVYSFTKEENISANIIIQRCRDSKINEINISILSCYFPLYKLLDQIPSLKSFNSSNQSFRALIELQITEPLKEIKLSENIKKLGSINDEISQKVQSQYEENPYPRWRYGRHHESRKISISKAINIEIKPNSISSNIRDSQLQVLIAGCGTGNQILHSQRYNNSQITGIDLSLSSLAYAQRKINELGIDNVELIQMDILEVSLLEEQFDIIESSGVLHHMNDPSKGLKALLGVLKDDGFLKLGLYSELARQDIIKARNYIASKNLKPTTTNIRQFRKDVIAGTYPEIDNLQQRSSFYSISECRDLCFHEQEHRFTINQLQETLQSNKLKFLGFLLQPPVKSLYKKYYPEDKQQINLQNWARFEEKHPHTFRGMYQFWVSKTEN</sequence>
<dbReference type="Gene3D" id="1.25.40.10">
    <property type="entry name" value="Tetratricopeptide repeat domain"/>
    <property type="match status" value="2"/>
</dbReference>
<dbReference type="PROSITE" id="PS50005">
    <property type="entry name" value="TPR"/>
    <property type="match status" value="1"/>
</dbReference>
<dbReference type="SMART" id="SM00028">
    <property type="entry name" value="TPR"/>
    <property type="match status" value="2"/>
</dbReference>
<evidence type="ECO:0000256" key="1">
    <source>
        <dbReference type="ARBA" id="ARBA00022679"/>
    </source>
</evidence>
<keyword evidence="4" id="KW-0251">Elongation factor</keyword>
<feature type="domain" description="Methyltransferase" evidence="3">
    <location>
        <begin position="421"/>
        <end position="515"/>
    </location>
</feature>
<proteinExistence type="predicted"/>
<dbReference type="SUPFAM" id="SSF48452">
    <property type="entry name" value="TPR-like"/>
    <property type="match status" value="1"/>
</dbReference>
<dbReference type="PANTHER" id="PTHR43861">
    <property type="entry name" value="TRANS-ACONITATE 2-METHYLTRANSFERASE-RELATED"/>
    <property type="match status" value="1"/>
</dbReference>
<protein>
    <submittedName>
        <fullName evidence="4">Translation elongation factor P</fullName>
    </submittedName>
</protein>
<dbReference type="SUPFAM" id="SSF53335">
    <property type="entry name" value="S-adenosyl-L-methionine-dependent methyltransferases"/>
    <property type="match status" value="1"/>
</dbReference>
<dbReference type="EMBL" id="KJ947871">
    <property type="protein sequence ID" value="AJW31105.1"/>
    <property type="molecule type" value="Genomic_DNA"/>
</dbReference>
<dbReference type="InterPro" id="IPR029063">
    <property type="entry name" value="SAM-dependent_MTases_sf"/>
</dbReference>
<keyword evidence="4" id="KW-0648">Protein biosynthesis</keyword>
<dbReference type="GO" id="GO:0016740">
    <property type="term" value="F:transferase activity"/>
    <property type="evidence" value="ECO:0007669"/>
    <property type="project" value="UniProtKB-KW"/>
</dbReference>
<evidence type="ECO:0000313" key="4">
    <source>
        <dbReference type="EMBL" id="AJW31105.1"/>
    </source>
</evidence>
<evidence type="ECO:0000256" key="2">
    <source>
        <dbReference type="PROSITE-ProRule" id="PRU00339"/>
    </source>
</evidence>
<dbReference type="Pfam" id="PF13649">
    <property type="entry name" value="Methyltransf_25"/>
    <property type="match status" value="1"/>
</dbReference>
<gene>
    <name evidence="4" type="ORF">FA03_0277</name>
</gene>
<feature type="repeat" description="TPR" evidence="2">
    <location>
        <begin position="113"/>
        <end position="146"/>
    </location>
</feature>
<dbReference type="Pfam" id="PF13414">
    <property type="entry name" value="TPR_11"/>
    <property type="match status" value="1"/>
</dbReference>